<dbReference type="EMBL" id="JAXQNO010000006">
    <property type="protein sequence ID" value="KAK4795525.1"/>
    <property type="molecule type" value="Genomic_DNA"/>
</dbReference>
<dbReference type="InterPro" id="IPR052059">
    <property type="entry name" value="CR_Ser/Thr_kinase"/>
</dbReference>
<keyword evidence="2" id="KW-0547">Nucleotide-binding</keyword>
<evidence type="ECO:0000313" key="6">
    <source>
        <dbReference type="EMBL" id="KAK4795525.1"/>
    </source>
</evidence>
<dbReference type="Gene3D" id="1.10.510.10">
    <property type="entry name" value="Transferase(Phosphotransferase) domain 1"/>
    <property type="match status" value="1"/>
</dbReference>
<keyword evidence="1" id="KW-0808">Transferase</keyword>
<accession>A0AAN7LYR5</accession>
<keyword evidence="3" id="KW-0418">Kinase</keyword>
<feature type="compositionally biased region" description="Polar residues" evidence="5">
    <location>
        <begin position="93"/>
        <end position="122"/>
    </location>
</feature>
<evidence type="ECO:0000256" key="2">
    <source>
        <dbReference type="ARBA" id="ARBA00022741"/>
    </source>
</evidence>
<sequence>MMVLIEWTWKLKEEERLLEIVDSELSDYPENEVLRFIMVGLFCTQAASSQRPSMAQVVEMLTKKVHLNQKALAKPGVYRTHPPRRLGSGAFSKASSSRTLKGNNSINPNGTATHCSFDSSGLSEILPR</sequence>
<name>A0AAN7LYR5_TRANT</name>
<keyword evidence="7" id="KW-1185">Reference proteome</keyword>
<evidence type="ECO:0000256" key="3">
    <source>
        <dbReference type="ARBA" id="ARBA00022777"/>
    </source>
</evidence>
<reference evidence="6 7" key="1">
    <citation type="journal article" date="2023" name="Hortic Res">
        <title>Pangenome of water caltrop reveals structural variations and asymmetric subgenome divergence after allopolyploidization.</title>
        <authorList>
            <person name="Zhang X."/>
            <person name="Chen Y."/>
            <person name="Wang L."/>
            <person name="Yuan Y."/>
            <person name="Fang M."/>
            <person name="Shi L."/>
            <person name="Lu R."/>
            <person name="Comes H.P."/>
            <person name="Ma Y."/>
            <person name="Chen Y."/>
            <person name="Huang G."/>
            <person name="Zhou Y."/>
            <person name="Zheng Z."/>
            <person name="Qiu Y."/>
        </authorList>
    </citation>
    <scope>NUCLEOTIDE SEQUENCE [LARGE SCALE GENOMIC DNA]</scope>
    <source>
        <strain evidence="6">F231</strain>
    </source>
</reference>
<evidence type="ECO:0000256" key="4">
    <source>
        <dbReference type="ARBA" id="ARBA00022840"/>
    </source>
</evidence>
<dbReference type="PANTHER" id="PTHR47973">
    <property type="entry name" value="CYSTEINE-RICH RECEPTOR-LIKE PROTEIN KINASE 3"/>
    <property type="match status" value="1"/>
</dbReference>
<gene>
    <name evidence="6" type="ORF">SAY86_027851</name>
</gene>
<dbReference type="GO" id="GO:0005524">
    <property type="term" value="F:ATP binding"/>
    <property type="evidence" value="ECO:0007669"/>
    <property type="project" value="UniProtKB-KW"/>
</dbReference>
<evidence type="ECO:0000256" key="1">
    <source>
        <dbReference type="ARBA" id="ARBA00022679"/>
    </source>
</evidence>
<protein>
    <submittedName>
        <fullName evidence="6">Uncharacterized protein</fullName>
    </submittedName>
</protein>
<keyword evidence="4" id="KW-0067">ATP-binding</keyword>
<comment type="caution">
    <text evidence="6">The sequence shown here is derived from an EMBL/GenBank/DDBJ whole genome shotgun (WGS) entry which is preliminary data.</text>
</comment>
<dbReference type="Proteomes" id="UP001346149">
    <property type="component" value="Unassembled WGS sequence"/>
</dbReference>
<evidence type="ECO:0000256" key="5">
    <source>
        <dbReference type="SAM" id="MobiDB-lite"/>
    </source>
</evidence>
<organism evidence="6 7">
    <name type="scientific">Trapa natans</name>
    <name type="common">Water chestnut</name>
    <dbReference type="NCBI Taxonomy" id="22666"/>
    <lineage>
        <taxon>Eukaryota</taxon>
        <taxon>Viridiplantae</taxon>
        <taxon>Streptophyta</taxon>
        <taxon>Embryophyta</taxon>
        <taxon>Tracheophyta</taxon>
        <taxon>Spermatophyta</taxon>
        <taxon>Magnoliopsida</taxon>
        <taxon>eudicotyledons</taxon>
        <taxon>Gunneridae</taxon>
        <taxon>Pentapetalae</taxon>
        <taxon>rosids</taxon>
        <taxon>malvids</taxon>
        <taxon>Myrtales</taxon>
        <taxon>Lythraceae</taxon>
        <taxon>Trapa</taxon>
    </lineage>
</organism>
<feature type="region of interest" description="Disordered" evidence="5">
    <location>
        <begin position="76"/>
        <end position="128"/>
    </location>
</feature>
<dbReference type="AlphaFoldDB" id="A0AAN7LYR5"/>
<evidence type="ECO:0000313" key="7">
    <source>
        <dbReference type="Proteomes" id="UP001346149"/>
    </source>
</evidence>
<proteinExistence type="predicted"/>
<dbReference type="GO" id="GO:0016301">
    <property type="term" value="F:kinase activity"/>
    <property type="evidence" value="ECO:0007669"/>
    <property type="project" value="UniProtKB-KW"/>
</dbReference>